<proteinExistence type="predicted"/>
<reference evidence="1 2" key="1">
    <citation type="submission" date="2017-12" db="EMBL/GenBank/DDBJ databases">
        <title>Hemimetabolous genomes reveal molecular basis of termite eusociality.</title>
        <authorList>
            <person name="Harrison M.C."/>
            <person name="Jongepier E."/>
            <person name="Robertson H.M."/>
            <person name="Arning N."/>
            <person name="Bitard-Feildel T."/>
            <person name="Chao H."/>
            <person name="Childers C.P."/>
            <person name="Dinh H."/>
            <person name="Doddapaneni H."/>
            <person name="Dugan S."/>
            <person name="Gowin J."/>
            <person name="Greiner C."/>
            <person name="Han Y."/>
            <person name="Hu H."/>
            <person name="Hughes D.S.T."/>
            <person name="Huylmans A.-K."/>
            <person name="Kemena C."/>
            <person name="Kremer L.P.M."/>
            <person name="Lee S.L."/>
            <person name="Lopez-Ezquerra A."/>
            <person name="Mallet L."/>
            <person name="Monroy-Kuhn J.M."/>
            <person name="Moser A."/>
            <person name="Murali S.C."/>
            <person name="Muzny D.M."/>
            <person name="Otani S."/>
            <person name="Piulachs M.-D."/>
            <person name="Poelchau M."/>
            <person name="Qu J."/>
            <person name="Schaub F."/>
            <person name="Wada-Katsumata A."/>
            <person name="Worley K.C."/>
            <person name="Xie Q."/>
            <person name="Ylla G."/>
            <person name="Poulsen M."/>
            <person name="Gibbs R.A."/>
            <person name="Schal C."/>
            <person name="Richards S."/>
            <person name="Belles X."/>
            <person name="Korb J."/>
            <person name="Bornberg-Bauer E."/>
        </authorList>
    </citation>
    <scope>NUCLEOTIDE SEQUENCE [LARGE SCALE GENOMIC DNA]</scope>
    <source>
        <tissue evidence="1">Whole body</tissue>
    </source>
</reference>
<protein>
    <submittedName>
        <fullName evidence="1">Uncharacterized protein</fullName>
    </submittedName>
</protein>
<keyword evidence="2" id="KW-1185">Reference proteome</keyword>
<dbReference type="Proteomes" id="UP000235965">
    <property type="component" value="Unassembled WGS sequence"/>
</dbReference>
<sequence length="98" mass="10793">MSNRCWATGGGMSYHKDRPLINGQLPSYATVRKAAFVRAELKHARCYAALPSNTFVNTVSRNRGARAATLARQSVNTMSRNSESYRVTVLCVVRAEAT</sequence>
<evidence type="ECO:0000313" key="1">
    <source>
        <dbReference type="EMBL" id="PNF28393.1"/>
    </source>
</evidence>
<evidence type="ECO:0000313" key="2">
    <source>
        <dbReference type="Proteomes" id="UP000235965"/>
    </source>
</evidence>
<dbReference type="InParanoid" id="A0A2J7QIK0"/>
<accession>A0A2J7QIK0</accession>
<comment type="caution">
    <text evidence="1">The sequence shown here is derived from an EMBL/GenBank/DDBJ whole genome shotgun (WGS) entry which is preliminary data.</text>
</comment>
<organism evidence="1 2">
    <name type="scientific">Cryptotermes secundus</name>
    <dbReference type="NCBI Taxonomy" id="105785"/>
    <lineage>
        <taxon>Eukaryota</taxon>
        <taxon>Metazoa</taxon>
        <taxon>Ecdysozoa</taxon>
        <taxon>Arthropoda</taxon>
        <taxon>Hexapoda</taxon>
        <taxon>Insecta</taxon>
        <taxon>Pterygota</taxon>
        <taxon>Neoptera</taxon>
        <taxon>Polyneoptera</taxon>
        <taxon>Dictyoptera</taxon>
        <taxon>Blattodea</taxon>
        <taxon>Blattoidea</taxon>
        <taxon>Termitoidae</taxon>
        <taxon>Kalotermitidae</taxon>
        <taxon>Cryptotermitinae</taxon>
        <taxon>Cryptotermes</taxon>
    </lineage>
</organism>
<name>A0A2J7QIK0_9NEOP</name>
<dbReference type="AlphaFoldDB" id="A0A2J7QIK0"/>
<dbReference type="EMBL" id="NEVH01013592">
    <property type="protein sequence ID" value="PNF28393.1"/>
    <property type="molecule type" value="Genomic_DNA"/>
</dbReference>
<gene>
    <name evidence="1" type="ORF">B7P43_G16745</name>
</gene>